<name>A0ABU3D6X9_9FLAO</name>
<dbReference type="InterPro" id="IPR052698">
    <property type="entry name" value="MoCofactor_Util/Proc"/>
</dbReference>
<dbReference type="Proteomes" id="UP001262582">
    <property type="component" value="Unassembled WGS sequence"/>
</dbReference>
<dbReference type="Gene3D" id="3.40.50.720">
    <property type="entry name" value="NAD(P)-binding Rossmann-like Domain"/>
    <property type="match status" value="1"/>
</dbReference>
<reference evidence="3 4" key="1">
    <citation type="submission" date="2023-09" db="EMBL/GenBank/DDBJ databases">
        <authorList>
            <person name="Rey-Velasco X."/>
        </authorList>
    </citation>
    <scope>NUCLEOTIDE SEQUENCE [LARGE SCALE GENOMIC DNA]</scope>
    <source>
        <strain evidence="3 4">F117</strain>
    </source>
</reference>
<dbReference type="PANTHER" id="PTHR30388:SF6">
    <property type="entry name" value="XANTHINE DEHYDROGENASE SUBUNIT A-RELATED"/>
    <property type="match status" value="1"/>
</dbReference>
<feature type="domain" description="XdhC- CoxI" evidence="1">
    <location>
        <begin position="18"/>
        <end position="82"/>
    </location>
</feature>
<dbReference type="PANTHER" id="PTHR30388">
    <property type="entry name" value="ALDEHYDE OXIDOREDUCTASE MOLYBDENUM COFACTOR ASSEMBLY PROTEIN"/>
    <property type="match status" value="1"/>
</dbReference>
<dbReference type="InterPro" id="IPR003777">
    <property type="entry name" value="XdhC_CoxI"/>
</dbReference>
<comment type="caution">
    <text evidence="3">The sequence shown here is derived from an EMBL/GenBank/DDBJ whole genome shotgun (WGS) entry which is preliminary data.</text>
</comment>
<protein>
    <submittedName>
        <fullName evidence="3">XdhC family protein</fullName>
    </submittedName>
</protein>
<evidence type="ECO:0000259" key="2">
    <source>
        <dbReference type="Pfam" id="PF13478"/>
    </source>
</evidence>
<accession>A0ABU3D6X9</accession>
<feature type="domain" description="XdhC Rossmann" evidence="2">
    <location>
        <begin position="175"/>
        <end position="318"/>
    </location>
</feature>
<sequence>MTHEFKRIIESCLNNQEENIKSVLATVVALDGSSYRKPGVRMLIAENDKMTGAVSGGCVEKEVLNQAQEVFKKDTAKVMTYDGRYRLGCEGILYILLEPFSVSEELEALVKKAFRERQSFFIESAFRKEESQAAGMGSAIRFGGGKQMGFSEKISAERTDEFSVFRQEIKPLFRMLIIGAEHDAVQLCSAASLLGWEVLVNASPKDPRTKANFPGAQEVLHLMPEEIQQLEIDSETAVMLMNHSYATDLKFLLALKNCSVVYIGLLGAAKRREKIFNAFIEYHPETDADFLDKIYGPAGLDIAAETPQEIAISVIAEILAVVRKKPTISLREKMGKIHT</sequence>
<evidence type="ECO:0000259" key="1">
    <source>
        <dbReference type="Pfam" id="PF02625"/>
    </source>
</evidence>
<evidence type="ECO:0000313" key="4">
    <source>
        <dbReference type="Proteomes" id="UP001262582"/>
    </source>
</evidence>
<organism evidence="3 4">
    <name type="scientific">Autumnicola musiva</name>
    <dbReference type="NCBI Taxonomy" id="3075589"/>
    <lineage>
        <taxon>Bacteria</taxon>
        <taxon>Pseudomonadati</taxon>
        <taxon>Bacteroidota</taxon>
        <taxon>Flavobacteriia</taxon>
        <taxon>Flavobacteriales</taxon>
        <taxon>Flavobacteriaceae</taxon>
        <taxon>Autumnicola</taxon>
    </lineage>
</organism>
<dbReference type="Pfam" id="PF02625">
    <property type="entry name" value="XdhC_CoxI"/>
    <property type="match status" value="1"/>
</dbReference>
<proteinExistence type="predicted"/>
<keyword evidence="4" id="KW-1185">Reference proteome</keyword>
<dbReference type="EMBL" id="JAVRHK010000008">
    <property type="protein sequence ID" value="MDT0677291.1"/>
    <property type="molecule type" value="Genomic_DNA"/>
</dbReference>
<evidence type="ECO:0000313" key="3">
    <source>
        <dbReference type="EMBL" id="MDT0677291.1"/>
    </source>
</evidence>
<dbReference type="RefSeq" id="WP_311503635.1">
    <property type="nucleotide sequence ID" value="NZ_JAVRHK010000008.1"/>
</dbReference>
<gene>
    <name evidence="3" type="ORF">RM539_11950</name>
</gene>
<dbReference type="Pfam" id="PF13478">
    <property type="entry name" value="XdhC_C"/>
    <property type="match status" value="1"/>
</dbReference>
<dbReference type="InterPro" id="IPR027051">
    <property type="entry name" value="XdhC_Rossmann_dom"/>
</dbReference>